<dbReference type="PANTHER" id="PTHR46361">
    <property type="entry name" value="ELECTRON CARRIER/ PROTEIN DISULFIDE OXIDOREDUCTASE"/>
    <property type="match status" value="1"/>
</dbReference>
<dbReference type="EMBL" id="CAXIXY010000003">
    <property type="protein sequence ID" value="CAL2078908.1"/>
    <property type="molecule type" value="Genomic_DNA"/>
</dbReference>
<gene>
    <name evidence="2" type="ORF">T190607A01A_10775</name>
</gene>
<keyword evidence="3" id="KW-1185">Reference proteome</keyword>
<dbReference type="Pfam" id="PF04784">
    <property type="entry name" value="DUF547"/>
    <property type="match status" value="1"/>
</dbReference>
<reference evidence="2 3" key="1">
    <citation type="submission" date="2024-05" db="EMBL/GenBank/DDBJ databases">
        <authorList>
            <person name="Duchaud E."/>
        </authorList>
    </citation>
    <scope>NUCLEOTIDE SEQUENCE [LARGE SCALE GENOMIC DNA]</scope>
    <source>
        <strain evidence="2">Ena-SAMPLE-TAB-13-05-2024-13:56:06:370-140302</strain>
    </source>
</reference>
<comment type="caution">
    <text evidence="2">The sequence shown here is derived from an EMBL/GenBank/DDBJ whole genome shotgun (WGS) entry which is preliminary data.</text>
</comment>
<name>A0ABM9NTX0_9FLAO</name>
<sequence>MYLRLNPQIKIIMKKLIPIIALFISVTVSAQTSVFNGLLSKHVDAKGNVNYKALKKDETTLDTYIAYLEKTSPSSSWSKNKQMAFWINAYNAYTIKLILNNYPIKSIMKIKKKGKSAWKIPFAVVGGKTYTLDHIEHNILRKKLFDPRIHVGVNCASGSCPKLHNKAFTASNVDGELEKLMKQFINDPKRNKLKKKSTIHISEIFNWFKGDFTKKGSVVDYINKYANEPVDADAKIHHLPYDWNLNGK</sequence>
<feature type="domain" description="DUF547" evidence="1">
    <location>
        <begin position="75"/>
        <end position="185"/>
    </location>
</feature>
<accession>A0ABM9NTX0</accession>
<organism evidence="2 3">
    <name type="scientific">Tenacibaculum platacis</name>
    <dbReference type="NCBI Taxonomy" id="3137852"/>
    <lineage>
        <taxon>Bacteria</taxon>
        <taxon>Pseudomonadati</taxon>
        <taxon>Bacteroidota</taxon>
        <taxon>Flavobacteriia</taxon>
        <taxon>Flavobacteriales</taxon>
        <taxon>Flavobacteriaceae</taxon>
        <taxon>Tenacibaculum</taxon>
    </lineage>
</organism>
<dbReference type="InterPro" id="IPR006869">
    <property type="entry name" value="DUF547"/>
</dbReference>
<evidence type="ECO:0000313" key="2">
    <source>
        <dbReference type="EMBL" id="CAL2078908.1"/>
    </source>
</evidence>
<evidence type="ECO:0000313" key="3">
    <source>
        <dbReference type="Proteomes" id="UP001497416"/>
    </source>
</evidence>
<proteinExistence type="predicted"/>
<dbReference type="Proteomes" id="UP001497416">
    <property type="component" value="Unassembled WGS sequence"/>
</dbReference>
<evidence type="ECO:0000259" key="1">
    <source>
        <dbReference type="Pfam" id="PF04784"/>
    </source>
</evidence>
<protein>
    <recommendedName>
        <fullName evidence="1">DUF547 domain-containing protein</fullName>
    </recommendedName>
</protein>
<dbReference type="PANTHER" id="PTHR46361:SF3">
    <property type="entry name" value="ELECTRON CARRIER_ PROTEIN DISULFIDE OXIDOREDUCTASE"/>
    <property type="match status" value="1"/>
</dbReference>